<keyword evidence="1" id="KW-0472">Membrane</keyword>
<proteinExistence type="predicted"/>
<feature type="transmembrane region" description="Helical" evidence="1">
    <location>
        <begin position="63"/>
        <end position="82"/>
    </location>
</feature>
<comment type="caution">
    <text evidence="2">The sequence shown here is derived from an EMBL/GenBank/DDBJ whole genome shotgun (WGS) entry which is preliminary data.</text>
</comment>
<keyword evidence="1" id="KW-1133">Transmembrane helix</keyword>
<evidence type="ECO:0000313" key="2">
    <source>
        <dbReference type="EMBL" id="KAF2739838.1"/>
    </source>
</evidence>
<accession>A0A9P4RAF1</accession>
<reference evidence="2" key="1">
    <citation type="journal article" date="2020" name="Stud. Mycol.">
        <title>101 Dothideomycetes genomes: a test case for predicting lifestyles and emergence of pathogens.</title>
        <authorList>
            <person name="Haridas S."/>
            <person name="Albert R."/>
            <person name="Binder M."/>
            <person name="Bloem J."/>
            <person name="Labutti K."/>
            <person name="Salamov A."/>
            <person name="Andreopoulos B."/>
            <person name="Baker S."/>
            <person name="Barry K."/>
            <person name="Bills G."/>
            <person name="Bluhm B."/>
            <person name="Cannon C."/>
            <person name="Castanera R."/>
            <person name="Culley D."/>
            <person name="Daum C."/>
            <person name="Ezra D."/>
            <person name="Gonzalez J."/>
            <person name="Henrissat B."/>
            <person name="Kuo A."/>
            <person name="Liang C."/>
            <person name="Lipzen A."/>
            <person name="Lutzoni F."/>
            <person name="Magnuson J."/>
            <person name="Mondo S."/>
            <person name="Nolan M."/>
            <person name="Ohm R."/>
            <person name="Pangilinan J."/>
            <person name="Park H.-J."/>
            <person name="Ramirez L."/>
            <person name="Alfaro M."/>
            <person name="Sun H."/>
            <person name="Tritt A."/>
            <person name="Yoshinaga Y."/>
            <person name="Zwiers L.-H."/>
            <person name="Turgeon B."/>
            <person name="Goodwin S."/>
            <person name="Spatafora J."/>
            <person name="Crous P."/>
            <person name="Grigoriev I."/>
        </authorList>
    </citation>
    <scope>NUCLEOTIDE SEQUENCE</scope>
    <source>
        <strain evidence="2">CBS 125425</strain>
    </source>
</reference>
<gene>
    <name evidence="2" type="ORF">EJ04DRAFT_483218</name>
</gene>
<dbReference type="Proteomes" id="UP000799444">
    <property type="component" value="Unassembled WGS sequence"/>
</dbReference>
<keyword evidence="3" id="KW-1185">Reference proteome</keyword>
<dbReference type="AlphaFoldDB" id="A0A9P4RAF1"/>
<keyword evidence="1" id="KW-0812">Transmembrane</keyword>
<evidence type="ECO:0000313" key="3">
    <source>
        <dbReference type="Proteomes" id="UP000799444"/>
    </source>
</evidence>
<feature type="transmembrane region" description="Helical" evidence="1">
    <location>
        <begin position="397"/>
        <end position="418"/>
    </location>
</feature>
<sequence length="502" mass="55830">MLLNASKYGPTVFPILFAAVIGRAASTFLLRCLEKGERIGVLDTLATSTSLTSTVTSQFQLRMVSPIGVILLLLWALSPIGGQASIRQMSIELVTSTSTTAFQYLIPNRNIAGFSASDSDQAFELVNTIFLGSLIAPWETKLSQQDAWGNIKTPRIELYEGRSVPDNDGWYELSHDDDTRQQSNLSALGPFYFAYLTRYGLQSETVQINCSMATTYIEFDVLCAANSTCRATRARRSKLDQPPPSWTVFDYYFIDLETFMHAFISSSKSSSEAVSNPTLLDRYLSDPKLTTNFKLIYGNQHITANASKISERLGQLVNSYMMALNGIYSVAGGINNDTSKYDNRTTFMPNCKTIRAGDEIRLWNCDQERDLDLKSWVRSVNGTTTTYTERIVAHRSWVIVLSLVSIILILSSLFTPFARHFWIKGPDIAMNISSLATRNNAYVPLPGSGTYLYASDRARLLKNVKVRLGDAQGEALVGSLVIGAVREMGGEVARIRKKRVYE</sequence>
<name>A0A9P4RAF1_9PLEO</name>
<organism evidence="2 3">
    <name type="scientific">Polyplosphaeria fusca</name>
    <dbReference type="NCBI Taxonomy" id="682080"/>
    <lineage>
        <taxon>Eukaryota</taxon>
        <taxon>Fungi</taxon>
        <taxon>Dikarya</taxon>
        <taxon>Ascomycota</taxon>
        <taxon>Pezizomycotina</taxon>
        <taxon>Dothideomycetes</taxon>
        <taxon>Pleosporomycetidae</taxon>
        <taxon>Pleosporales</taxon>
        <taxon>Tetraplosphaeriaceae</taxon>
        <taxon>Polyplosphaeria</taxon>
    </lineage>
</organism>
<protein>
    <submittedName>
        <fullName evidence="2">Uncharacterized protein</fullName>
    </submittedName>
</protein>
<evidence type="ECO:0000256" key="1">
    <source>
        <dbReference type="SAM" id="Phobius"/>
    </source>
</evidence>
<dbReference type="OrthoDB" id="3692311at2759"/>
<dbReference type="EMBL" id="ML996102">
    <property type="protein sequence ID" value="KAF2739838.1"/>
    <property type="molecule type" value="Genomic_DNA"/>
</dbReference>